<feature type="region of interest" description="Disordered" evidence="4">
    <location>
        <begin position="740"/>
        <end position="779"/>
    </location>
</feature>
<keyword evidence="2 3" id="KW-0040">ANK repeat</keyword>
<dbReference type="Pfam" id="PF01544">
    <property type="entry name" value="CorA"/>
    <property type="match status" value="1"/>
</dbReference>
<dbReference type="Proteomes" id="UP001274830">
    <property type="component" value="Unassembled WGS sequence"/>
</dbReference>
<reference evidence="6" key="1">
    <citation type="submission" date="2023-07" db="EMBL/GenBank/DDBJ databases">
        <title>Black Yeasts Isolated from many extreme environments.</title>
        <authorList>
            <person name="Coleine C."/>
            <person name="Stajich J.E."/>
            <person name="Selbmann L."/>
        </authorList>
    </citation>
    <scope>NUCLEOTIDE SEQUENCE</scope>
    <source>
        <strain evidence="6">CCFEE 5485</strain>
    </source>
</reference>
<evidence type="ECO:0000256" key="2">
    <source>
        <dbReference type="ARBA" id="ARBA00023043"/>
    </source>
</evidence>
<accession>A0AAE0WRB3</accession>
<feature type="repeat" description="ANK" evidence="3">
    <location>
        <begin position="482"/>
        <end position="515"/>
    </location>
</feature>
<feature type="transmembrane region" description="Helical" evidence="5">
    <location>
        <begin position="1264"/>
        <end position="1288"/>
    </location>
</feature>
<evidence type="ECO:0000256" key="4">
    <source>
        <dbReference type="SAM" id="MobiDB-lite"/>
    </source>
</evidence>
<keyword evidence="5" id="KW-0472">Membrane</keyword>
<feature type="compositionally biased region" description="Basic and acidic residues" evidence="4">
    <location>
        <begin position="431"/>
        <end position="446"/>
    </location>
</feature>
<dbReference type="SMART" id="SM00248">
    <property type="entry name" value="ANK"/>
    <property type="match status" value="8"/>
</dbReference>
<dbReference type="Pfam" id="PF00023">
    <property type="entry name" value="Ank"/>
    <property type="match status" value="1"/>
</dbReference>
<feature type="repeat" description="ANK" evidence="3">
    <location>
        <begin position="356"/>
        <end position="389"/>
    </location>
</feature>
<dbReference type="PROSITE" id="PS50088">
    <property type="entry name" value="ANK_REPEAT"/>
    <property type="match status" value="4"/>
</dbReference>
<dbReference type="EMBL" id="JAUTXT010000010">
    <property type="protein sequence ID" value="KAK3676486.1"/>
    <property type="molecule type" value="Genomic_DNA"/>
</dbReference>
<dbReference type="Gene3D" id="1.20.58.340">
    <property type="entry name" value="Magnesium transport protein CorA, transmembrane region"/>
    <property type="match status" value="1"/>
</dbReference>
<dbReference type="InterPro" id="IPR002523">
    <property type="entry name" value="MgTranspt_CorA/ZnTranspt_ZntB"/>
</dbReference>
<organism evidence="6 7">
    <name type="scientific">Recurvomyces mirabilis</name>
    <dbReference type="NCBI Taxonomy" id="574656"/>
    <lineage>
        <taxon>Eukaryota</taxon>
        <taxon>Fungi</taxon>
        <taxon>Dikarya</taxon>
        <taxon>Ascomycota</taxon>
        <taxon>Pezizomycotina</taxon>
        <taxon>Dothideomycetes</taxon>
        <taxon>Dothideomycetidae</taxon>
        <taxon>Mycosphaerellales</taxon>
        <taxon>Teratosphaeriaceae</taxon>
        <taxon>Recurvomyces</taxon>
    </lineage>
</organism>
<dbReference type="PANTHER" id="PTHR24123:SF33">
    <property type="entry name" value="PROTEIN HOS4"/>
    <property type="match status" value="1"/>
</dbReference>
<evidence type="ECO:0000313" key="7">
    <source>
        <dbReference type="Proteomes" id="UP001274830"/>
    </source>
</evidence>
<proteinExistence type="predicted"/>
<feature type="region of interest" description="Disordered" evidence="4">
    <location>
        <begin position="1"/>
        <end position="21"/>
    </location>
</feature>
<feature type="region of interest" description="Disordered" evidence="4">
    <location>
        <begin position="793"/>
        <end position="813"/>
    </location>
</feature>
<sequence>MASKRKPSITPGNNAPKPPNAMSALQTVIRSNGSLDRLKEVIDASSFDLPRDDILAIALSMCCHKGRLDLVKYLLDAGANPNAAVKGRPLLPLLQAVETDRGPQKQQQTKLDAPRLTKHNVRNPDKFEEERARQGIARMEKLRLENDRLQKEDTDRHRILELLLVHNADPNSPDDKKRTPLMLAKSITVMQMLLDHGADPSPKDHEGRTALMYARQAECAEKLLDHGADIDARDDYQRTALILSIVEDEDPAVALLLIKRHGLGNSLRNAGIEAADEMGRTVLVTAVWKNRLAVVTKLIEQGANVSKKDNRGRNVLHHFTGDSDRRLEDEDGPGPMIFRLLLAKVEPGDLKTWDSRKRTPLHWAASIGHLFAVRTLLGHTGVDVDAREHKSKTALHLAVRLAPSLDGTDTDQPKSDAGSVHVPPPGGFVTSRDKARFEQQQKMREKQRLEEQQKRAELLRRLKEVVSLLLEHKADVDAEAEGGWTPLHVACREQYAVEVIELLLAKTRSVDQRTHTGRTAFHIACDAGNVKVVEHLLSNTNVKVLTRDNSGNTPLLSAASCGHIRTSPLASCGHKEIIQLLAPWSRRQASALSQEAKAAAEQFQATVVDFGEYKRGNEVKKVKVFDLLYKAPGTSPAEKMSTSTLCSGSTRFRWIHLPSNNVTWCQDLLTKRFIEEGAEDGPGFKALQRSFLHQHGGTKLHSNYMRAQCVTVARSKPNETMPPAPPLSTPAPRLSVSFAAQSETSSQMSEDDRAPPDTTVHSSSLRADEPAQPSGPSMRRLDTELSASLGAARDGSVQGGHLQNNGGLQPNAHEPQNARLLRRSSTINSQAALDSRPPSRKVVISNINSSADHSVYMFAPYLHFETDLERQEMQAVAFSATAGGERGEKQVNFSPRNPVHQMSADELLIRAHLKPPISELHMRRTLDQSFYRTIDTEYRDNTQVVYRYAKRYGIPPDQLKVLMVDQLWMWVVGKDLLVTSFPQRWRQPREDPLNVLESTIEEINSNTGDAVDSIYDLAVLIGGRCFGTFDRSSITRDGSRFLDMFESEIGRAMESETNLFKAFTDASQQVSLDLRRRQQSLQRAEQLEHAPSGKEQVEEIWKASDEVRSYSNRKERAFDTLLDIGQETALLSEVKDIRDELDMLKMVFEQQHQVLNQAYSAMEIILGSEDELEGNPEIALKKRKISKRLEQNRRAVDHSIREVERMDKQADRIYKSMRDLLDLKQKYANAIEARYSRVQAEFSYKQSSEMASQGREGARQGQTLMVFTIATVVFLPLSFIASFFNLQIIELPHPGGAQELSLAFASKYIFGIGLSFAFACVFVAMCWDRLEVFGKWLWVLTFPQGAAAHWANKELQQLHELHHLDHSLVESKAAIDGSMHLSRSRSHQRLSQSRIRQPTLDESFVGWQV</sequence>
<dbReference type="GO" id="GO:0046873">
    <property type="term" value="F:metal ion transmembrane transporter activity"/>
    <property type="evidence" value="ECO:0007669"/>
    <property type="project" value="InterPro"/>
</dbReference>
<feature type="repeat" description="ANK" evidence="3">
    <location>
        <begin position="278"/>
        <end position="310"/>
    </location>
</feature>
<dbReference type="PROSITE" id="PS50297">
    <property type="entry name" value="ANK_REP_REGION"/>
    <property type="match status" value="3"/>
</dbReference>
<dbReference type="InterPro" id="IPR002110">
    <property type="entry name" value="Ankyrin_rpt"/>
</dbReference>
<evidence type="ECO:0000313" key="6">
    <source>
        <dbReference type="EMBL" id="KAK3676486.1"/>
    </source>
</evidence>
<name>A0AAE0WRB3_9PEZI</name>
<dbReference type="InterPro" id="IPR036770">
    <property type="entry name" value="Ankyrin_rpt-contain_sf"/>
</dbReference>
<feature type="compositionally biased region" description="Low complexity" evidence="4">
    <location>
        <begin position="799"/>
        <end position="809"/>
    </location>
</feature>
<dbReference type="Gene3D" id="1.25.40.20">
    <property type="entry name" value="Ankyrin repeat-containing domain"/>
    <property type="match status" value="5"/>
</dbReference>
<evidence type="ECO:0000256" key="1">
    <source>
        <dbReference type="ARBA" id="ARBA00022737"/>
    </source>
</evidence>
<evidence type="ECO:0000256" key="5">
    <source>
        <dbReference type="SAM" id="Phobius"/>
    </source>
</evidence>
<keyword evidence="7" id="KW-1185">Reference proteome</keyword>
<dbReference type="Pfam" id="PF12796">
    <property type="entry name" value="Ank_2"/>
    <property type="match status" value="3"/>
</dbReference>
<feature type="transmembrane region" description="Helical" evidence="5">
    <location>
        <begin position="1308"/>
        <end position="1327"/>
    </location>
</feature>
<comment type="caution">
    <text evidence="6">The sequence shown here is derived from an EMBL/GenBank/DDBJ whole genome shotgun (WGS) entry which is preliminary data.</text>
</comment>
<dbReference type="PANTHER" id="PTHR24123">
    <property type="entry name" value="ANKYRIN REPEAT-CONTAINING"/>
    <property type="match status" value="1"/>
</dbReference>
<dbReference type="GO" id="GO:0016020">
    <property type="term" value="C:membrane"/>
    <property type="evidence" value="ECO:0007669"/>
    <property type="project" value="InterPro"/>
</dbReference>
<keyword evidence="1" id="KW-0677">Repeat</keyword>
<evidence type="ECO:0008006" key="8">
    <source>
        <dbReference type="Google" id="ProtNLM"/>
    </source>
</evidence>
<feature type="repeat" description="ANK" evidence="3">
    <location>
        <begin position="516"/>
        <end position="539"/>
    </location>
</feature>
<keyword evidence="5" id="KW-0812">Transmembrane</keyword>
<evidence type="ECO:0000256" key="3">
    <source>
        <dbReference type="PROSITE-ProRule" id="PRU00023"/>
    </source>
</evidence>
<keyword evidence="5" id="KW-1133">Transmembrane helix</keyword>
<gene>
    <name evidence="6" type="ORF">LTR78_003762</name>
</gene>
<feature type="region of interest" description="Disordered" evidence="4">
    <location>
        <begin position="404"/>
        <end position="446"/>
    </location>
</feature>
<protein>
    <recommendedName>
        <fullName evidence="8">Ankyrin repeat protein</fullName>
    </recommendedName>
</protein>
<dbReference type="SUPFAM" id="SSF48403">
    <property type="entry name" value="Ankyrin repeat"/>
    <property type="match status" value="2"/>
</dbReference>
<dbReference type="InterPro" id="IPR051165">
    <property type="entry name" value="Multifunctional_ANK_Repeat"/>
</dbReference>